<evidence type="ECO:0000313" key="11">
    <source>
        <dbReference type="EMBL" id="GAA0921353.1"/>
    </source>
</evidence>
<dbReference type="SUPFAM" id="SSF56112">
    <property type="entry name" value="Protein kinase-like (PK-like)"/>
    <property type="match status" value="1"/>
</dbReference>
<sequence length="779" mass="79708">MVLHAMNDDRLGPYRLLRRLGEGGMGVVHLAVDQQGRQVAVKVLRAEVAGDAVARRRLSREVETMRRVRSDYIAEVLDADVTGHRPYIVTRYVAGRSLDEIVRDDGPLALPALLVIAHGVAAALSAVHAVGVVHRDLKPGNVLILDGKPVLIDFGIAQAVDATRLTQTGMFIGTPGYLAPEIIEGQEAGPEVDVHAWAGTILYAGTGQPPFGKGTLEMIFYNITAGKADVAAAPQALQPLLKAAFQRDPARRPKAAELAEQSVRLMAAPGRAVPDEISTAPVSGPVELSTPLVRQPPSPPSQPYVSLLPGPTPQPTGPQQGGQHSTGPQSGGPHGTGPQQGGQHSTGPQSGGPHGTGPQQGGRHSTGPQSGGPHGTGPQQGGQPGGPYTNGPYPGAQPSSGPYPGGAQHPHPPYPHSAYPPTAPSHPGPPAAQAVPQHGAHPQSGPHSAPDGAPYGGSHGGSGGQYGAPSQAPYGSGPYGGQAAPPYQYGADGSDRWPTRRVTPEELRRVQDGAQSAPWHGGAQSWSQPGGDHEADVPTMRVRPEAPPPYIPVQAPPQPLHEGPAARRDPFAPDSPMARSAKPSKAYGVACAMLLIIMIVLGAVAPVVVAAVAIPCAILLRAADLAQAQLAARRQAGSAALDVIRVLSDPVALARSAGITLALGLYALILGLPVTLLLSVVADMAPGNALAWGVSVAIWTVCAGPGVEGPGRQMRRTLSSLVPSKTAATVTAGVCAVGAALSLVLAAATFGVDPVVDSVWSPATVRALTSQLAELDSGG</sequence>
<comment type="similarity">
    <text evidence="1">Belongs to the protein kinase superfamily. NEK Ser/Thr protein kinase family. NIMA subfamily.</text>
</comment>
<dbReference type="InterPro" id="IPR050660">
    <property type="entry name" value="NEK_Ser/Thr_kinase"/>
</dbReference>
<dbReference type="PROSITE" id="PS50011">
    <property type="entry name" value="PROTEIN_KINASE_DOM"/>
    <property type="match status" value="1"/>
</dbReference>
<evidence type="ECO:0000256" key="2">
    <source>
        <dbReference type="ARBA" id="ARBA00012513"/>
    </source>
</evidence>
<feature type="transmembrane region" description="Helical" evidence="9">
    <location>
        <begin position="663"/>
        <end position="682"/>
    </location>
</feature>
<evidence type="ECO:0000256" key="9">
    <source>
        <dbReference type="SAM" id="Phobius"/>
    </source>
</evidence>
<evidence type="ECO:0000256" key="3">
    <source>
        <dbReference type="ARBA" id="ARBA00022679"/>
    </source>
</evidence>
<feature type="compositionally biased region" description="Gly residues" evidence="8">
    <location>
        <begin position="454"/>
        <end position="466"/>
    </location>
</feature>
<dbReference type="PANTHER" id="PTHR43671">
    <property type="entry name" value="SERINE/THREONINE-PROTEIN KINASE NEK"/>
    <property type="match status" value="1"/>
</dbReference>
<dbReference type="Gene3D" id="3.30.200.20">
    <property type="entry name" value="Phosphorylase Kinase, domain 1"/>
    <property type="match status" value="1"/>
</dbReference>
<dbReference type="InterPro" id="IPR011009">
    <property type="entry name" value="Kinase-like_dom_sf"/>
</dbReference>
<evidence type="ECO:0000256" key="7">
    <source>
        <dbReference type="PROSITE-ProRule" id="PRU10141"/>
    </source>
</evidence>
<dbReference type="CDD" id="cd14014">
    <property type="entry name" value="STKc_PknB_like"/>
    <property type="match status" value="1"/>
</dbReference>
<evidence type="ECO:0000259" key="10">
    <source>
        <dbReference type="PROSITE" id="PS50011"/>
    </source>
</evidence>
<dbReference type="InterPro" id="IPR008271">
    <property type="entry name" value="Ser/Thr_kinase_AS"/>
</dbReference>
<dbReference type="Proteomes" id="UP001501578">
    <property type="component" value="Unassembled WGS sequence"/>
</dbReference>
<evidence type="ECO:0000256" key="8">
    <source>
        <dbReference type="SAM" id="MobiDB-lite"/>
    </source>
</evidence>
<dbReference type="SMART" id="SM00220">
    <property type="entry name" value="S_TKc"/>
    <property type="match status" value="1"/>
</dbReference>
<evidence type="ECO:0000256" key="4">
    <source>
        <dbReference type="ARBA" id="ARBA00022741"/>
    </source>
</evidence>
<keyword evidence="9" id="KW-1133">Transmembrane helix</keyword>
<keyword evidence="9" id="KW-0812">Transmembrane</keyword>
<dbReference type="EMBL" id="BAAAHQ010000008">
    <property type="protein sequence ID" value="GAA0921353.1"/>
    <property type="molecule type" value="Genomic_DNA"/>
</dbReference>
<organism evidence="11 12">
    <name type="scientific">Nonomuraea longicatena</name>
    <dbReference type="NCBI Taxonomy" id="83682"/>
    <lineage>
        <taxon>Bacteria</taxon>
        <taxon>Bacillati</taxon>
        <taxon>Actinomycetota</taxon>
        <taxon>Actinomycetes</taxon>
        <taxon>Streptosporangiales</taxon>
        <taxon>Streptosporangiaceae</taxon>
        <taxon>Nonomuraea</taxon>
    </lineage>
</organism>
<dbReference type="InterPro" id="IPR017441">
    <property type="entry name" value="Protein_kinase_ATP_BS"/>
</dbReference>
<dbReference type="PROSITE" id="PS00108">
    <property type="entry name" value="PROTEIN_KINASE_ST"/>
    <property type="match status" value="1"/>
</dbReference>
<feature type="transmembrane region" description="Helical" evidence="9">
    <location>
        <begin position="728"/>
        <end position="752"/>
    </location>
</feature>
<evidence type="ECO:0000256" key="1">
    <source>
        <dbReference type="ARBA" id="ARBA00010886"/>
    </source>
</evidence>
<dbReference type="EC" id="2.7.11.1" evidence="2"/>
<dbReference type="PANTHER" id="PTHR43671:SF13">
    <property type="entry name" value="SERINE_THREONINE-PROTEIN KINASE NEK2"/>
    <property type="match status" value="1"/>
</dbReference>
<feature type="compositionally biased region" description="Gly residues" evidence="8">
    <location>
        <begin position="369"/>
        <end position="385"/>
    </location>
</feature>
<keyword evidence="6 7" id="KW-0067">ATP-binding</keyword>
<comment type="caution">
    <text evidence="11">The sequence shown here is derived from an EMBL/GenBank/DDBJ whole genome shotgun (WGS) entry which is preliminary data.</text>
</comment>
<dbReference type="InterPro" id="IPR000719">
    <property type="entry name" value="Prot_kinase_dom"/>
</dbReference>
<name>A0ABP3ZHN5_9ACTN</name>
<keyword evidence="9" id="KW-0472">Membrane</keyword>
<evidence type="ECO:0000256" key="6">
    <source>
        <dbReference type="ARBA" id="ARBA00022840"/>
    </source>
</evidence>
<feature type="compositionally biased region" description="Basic and acidic residues" evidence="8">
    <location>
        <begin position="493"/>
        <end position="511"/>
    </location>
</feature>
<dbReference type="Gene3D" id="1.10.510.10">
    <property type="entry name" value="Transferase(Phosphotransferase) domain 1"/>
    <property type="match status" value="1"/>
</dbReference>
<feature type="compositionally biased region" description="Gly residues" evidence="8">
    <location>
        <begin position="349"/>
        <end position="360"/>
    </location>
</feature>
<evidence type="ECO:0000256" key="5">
    <source>
        <dbReference type="ARBA" id="ARBA00022777"/>
    </source>
</evidence>
<feature type="compositionally biased region" description="Pro residues" evidence="8">
    <location>
        <begin position="545"/>
        <end position="559"/>
    </location>
</feature>
<keyword evidence="12" id="KW-1185">Reference proteome</keyword>
<proteinExistence type="inferred from homology"/>
<protein>
    <recommendedName>
        <fullName evidence="2">non-specific serine/threonine protein kinase</fullName>
        <ecNumber evidence="2">2.7.11.1</ecNumber>
    </recommendedName>
</protein>
<feature type="compositionally biased region" description="Gly residues" evidence="8">
    <location>
        <begin position="329"/>
        <end position="340"/>
    </location>
</feature>
<feature type="region of interest" description="Disordered" evidence="8">
    <location>
        <begin position="275"/>
        <end position="579"/>
    </location>
</feature>
<keyword evidence="3" id="KW-0808">Transferase</keyword>
<feature type="binding site" evidence="7">
    <location>
        <position position="42"/>
    </location>
    <ligand>
        <name>ATP</name>
        <dbReference type="ChEBI" id="CHEBI:30616"/>
    </ligand>
</feature>
<feature type="compositionally biased region" description="Pro residues" evidence="8">
    <location>
        <begin position="421"/>
        <end position="430"/>
    </location>
</feature>
<evidence type="ECO:0000313" key="12">
    <source>
        <dbReference type="Proteomes" id="UP001501578"/>
    </source>
</evidence>
<feature type="compositionally biased region" description="Low complexity" evidence="8">
    <location>
        <begin position="317"/>
        <end position="328"/>
    </location>
</feature>
<dbReference type="Pfam" id="PF00069">
    <property type="entry name" value="Pkinase"/>
    <property type="match status" value="1"/>
</dbReference>
<reference evidence="12" key="1">
    <citation type="journal article" date="2019" name="Int. J. Syst. Evol. Microbiol.">
        <title>The Global Catalogue of Microorganisms (GCM) 10K type strain sequencing project: providing services to taxonomists for standard genome sequencing and annotation.</title>
        <authorList>
            <consortium name="The Broad Institute Genomics Platform"/>
            <consortium name="The Broad Institute Genome Sequencing Center for Infectious Disease"/>
            <person name="Wu L."/>
            <person name="Ma J."/>
        </authorList>
    </citation>
    <scope>NUCLEOTIDE SEQUENCE [LARGE SCALE GENOMIC DNA]</scope>
    <source>
        <strain evidence="12">JCM 11136</strain>
    </source>
</reference>
<gene>
    <name evidence="11" type="ORF">GCM10009560_20100</name>
</gene>
<keyword evidence="4 7" id="KW-0547">Nucleotide-binding</keyword>
<dbReference type="PROSITE" id="PS00107">
    <property type="entry name" value="PROTEIN_KINASE_ATP"/>
    <property type="match status" value="1"/>
</dbReference>
<feature type="transmembrane region" description="Helical" evidence="9">
    <location>
        <begin position="587"/>
        <end position="620"/>
    </location>
</feature>
<accession>A0ABP3ZHN5</accession>
<feature type="transmembrane region" description="Helical" evidence="9">
    <location>
        <begin position="688"/>
        <end position="707"/>
    </location>
</feature>
<keyword evidence="5" id="KW-0418">Kinase</keyword>
<feature type="domain" description="Protein kinase" evidence="10">
    <location>
        <begin position="14"/>
        <end position="265"/>
    </location>
</feature>